<reference evidence="2" key="1">
    <citation type="journal article" date="2021" name="PeerJ">
        <title>Extensive microbial diversity within the chicken gut microbiome revealed by metagenomics and culture.</title>
        <authorList>
            <person name="Gilroy R."/>
            <person name="Ravi A."/>
            <person name="Getino M."/>
            <person name="Pursley I."/>
            <person name="Horton D.L."/>
            <person name="Alikhan N.F."/>
            <person name="Baker D."/>
            <person name="Gharbi K."/>
            <person name="Hall N."/>
            <person name="Watson M."/>
            <person name="Adriaenssens E.M."/>
            <person name="Foster-Nyarko E."/>
            <person name="Jarju S."/>
            <person name="Secka A."/>
            <person name="Antonio M."/>
            <person name="Oren A."/>
            <person name="Chaudhuri R.R."/>
            <person name="La Ragione R."/>
            <person name="Hildebrand F."/>
            <person name="Pallen M.J."/>
        </authorList>
    </citation>
    <scope>NUCLEOTIDE SEQUENCE</scope>
    <source>
        <strain evidence="2">CHK186-16707</strain>
    </source>
</reference>
<name>A0A9D2KN21_9BACT</name>
<dbReference type="EMBL" id="DXAN01000032">
    <property type="protein sequence ID" value="HJA09497.1"/>
    <property type="molecule type" value="Genomic_DNA"/>
</dbReference>
<evidence type="ECO:0000313" key="3">
    <source>
        <dbReference type="Proteomes" id="UP000824225"/>
    </source>
</evidence>
<feature type="compositionally biased region" description="Pro residues" evidence="1">
    <location>
        <begin position="55"/>
        <end position="65"/>
    </location>
</feature>
<sequence>MSDVVLSPALRPWLQAGLSAVLLDSPERAAELRVVPSPGAVSHDVAAAPPRRGSPSPPASPPTRAVPPRVTTRNAPQPSRRPQQPGTDATNSRVAPPEVWPPAWQALKNRRPLPPRPLVFWTYAGLGDDLMGTPDPTRQQIMVRMLKELRHPGGTHVFWPYALPDDATPGGPDAPSLFWSGAALLRPRTLLLFGSEARDALGMPKSLVPYCQERIAGRLVIQLPQPLTLAENQDAFRRALVFLSGLLSFCATPRG</sequence>
<evidence type="ECO:0000313" key="2">
    <source>
        <dbReference type="EMBL" id="HJA09497.1"/>
    </source>
</evidence>
<comment type="caution">
    <text evidence="2">The sequence shown here is derived from an EMBL/GenBank/DDBJ whole genome shotgun (WGS) entry which is preliminary data.</text>
</comment>
<organism evidence="2 3">
    <name type="scientific">Candidatus Mailhella merdigallinarum</name>
    <dbReference type="NCBI Taxonomy" id="2838658"/>
    <lineage>
        <taxon>Bacteria</taxon>
        <taxon>Pseudomonadati</taxon>
        <taxon>Thermodesulfobacteriota</taxon>
        <taxon>Desulfovibrionia</taxon>
        <taxon>Desulfovibrionales</taxon>
        <taxon>Desulfovibrionaceae</taxon>
        <taxon>Mailhella</taxon>
    </lineage>
</organism>
<protein>
    <submittedName>
        <fullName evidence="2">Uncharacterized protein</fullName>
    </submittedName>
</protein>
<feature type="compositionally biased region" description="Low complexity" evidence="1">
    <location>
        <begin position="45"/>
        <end position="54"/>
    </location>
</feature>
<dbReference type="Proteomes" id="UP000824225">
    <property type="component" value="Unassembled WGS sequence"/>
</dbReference>
<gene>
    <name evidence="2" type="ORF">H9962_09985</name>
</gene>
<accession>A0A9D2KN21</accession>
<evidence type="ECO:0000256" key="1">
    <source>
        <dbReference type="SAM" id="MobiDB-lite"/>
    </source>
</evidence>
<reference evidence="2" key="2">
    <citation type="submission" date="2021-04" db="EMBL/GenBank/DDBJ databases">
        <authorList>
            <person name="Gilroy R."/>
        </authorList>
    </citation>
    <scope>NUCLEOTIDE SEQUENCE</scope>
    <source>
        <strain evidence="2">CHK186-16707</strain>
    </source>
</reference>
<feature type="compositionally biased region" description="Polar residues" evidence="1">
    <location>
        <begin position="74"/>
        <end position="93"/>
    </location>
</feature>
<proteinExistence type="predicted"/>
<feature type="region of interest" description="Disordered" evidence="1">
    <location>
        <begin position="35"/>
        <end position="97"/>
    </location>
</feature>
<dbReference type="AlphaFoldDB" id="A0A9D2KN21"/>